<proteinExistence type="predicted"/>
<feature type="region of interest" description="Disordered" evidence="4">
    <location>
        <begin position="134"/>
        <end position="159"/>
    </location>
</feature>
<reference evidence="6 7" key="1">
    <citation type="submission" date="2018-11" db="EMBL/GenBank/DDBJ databases">
        <title>Sequencing the genomes of 1000 actinobacteria strains.</title>
        <authorList>
            <person name="Klenk H.-P."/>
        </authorList>
    </citation>
    <scope>NUCLEOTIDE SEQUENCE [LARGE SCALE GENOMIC DNA]</scope>
    <source>
        <strain evidence="6 7">DSM 44254</strain>
    </source>
</reference>
<dbReference type="EMBL" id="RJKE01000001">
    <property type="protein sequence ID" value="ROO84807.1"/>
    <property type="molecule type" value="Genomic_DNA"/>
</dbReference>
<dbReference type="PRINTS" id="PR00038">
    <property type="entry name" value="HTHLUXR"/>
</dbReference>
<protein>
    <submittedName>
        <fullName evidence="6">Regulatory LuxR family protein</fullName>
    </submittedName>
</protein>
<gene>
    <name evidence="6" type="ORF">EDD29_2336</name>
</gene>
<evidence type="ECO:0000313" key="7">
    <source>
        <dbReference type="Proteomes" id="UP000272400"/>
    </source>
</evidence>
<feature type="compositionally biased region" description="Low complexity" evidence="4">
    <location>
        <begin position="143"/>
        <end position="159"/>
    </location>
</feature>
<dbReference type="AlphaFoldDB" id="A0A3N1CU17"/>
<dbReference type="CDD" id="cd06170">
    <property type="entry name" value="LuxR_C_like"/>
    <property type="match status" value="1"/>
</dbReference>
<dbReference type="OrthoDB" id="3178131at2"/>
<evidence type="ECO:0000259" key="5">
    <source>
        <dbReference type="PROSITE" id="PS50043"/>
    </source>
</evidence>
<evidence type="ECO:0000256" key="3">
    <source>
        <dbReference type="ARBA" id="ARBA00023163"/>
    </source>
</evidence>
<dbReference type="Proteomes" id="UP000272400">
    <property type="component" value="Unassembled WGS sequence"/>
</dbReference>
<dbReference type="SUPFAM" id="SSF46894">
    <property type="entry name" value="C-terminal effector domain of the bipartite response regulators"/>
    <property type="match status" value="1"/>
</dbReference>
<keyword evidence="1" id="KW-0805">Transcription regulation</keyword>
<dbReference type="PANTHER" id="PTHR44688">
    <property type="entry name" value="DNA-BINDING TRANSCRIPTIONAL ACTIVATOR DEVR_DOSR"/>
    <property type="match status" value="1"/>
</dbReference>
<evidence type="ECO:0000313" key="6">
    <source>
        <dbReference type="EMBL" id="ROO84807.1"/>
    </source>
</evidence>
<comment type="caution">
    <text evidence="6">The sequence shown here is derived from an EMBL/GenBank/DDBJ whole genome shotgun (WGS) entry which is preliminary data.</text>
</comment>
<dbReference type="InterPro" id="IPR016032">
    <property type="entry name" value="Sig_transdc_resp-reg_C-effctor"/>
</dbReference>
<dbReference type="GO" id="GO:0006355">
    <property type="term" value="P:regulation of DNA-templated transcription"/>
    <property type="evidence" value="ECO:0007669"/>
    <property type="project" value="InterPro"/>
</dbReference>
<dbReference type="PANTHER" id="PTHR44688:SF16">
    <property type="entry name" value="DNA-BINDING TRANSCRIPTIONAL ACTIVATOR DEVR_DOSR"/>
    <property type="match status" value="1"/>
</dbReference>
<accession>A0A3N1CU17</accession>
<organism evidence="6 7">
    <name type="scientific">Actinocorallia herbida</name>
    <dbReference type="NCBI Taxonomy" id="58109"/>
    <lineage>
        <taxon>Bacteria</taxon>
        <taxon>Bacillati</taxon>
        <taxon>Actinomycetota</taxon>
        <taxon>Actinomycetes</taxon>
        <taxon>Streptosporangiales</taxon>
        <taxon>Thermomonosporaceae</taxon>
        <taxon>Actinocorallia</taxon>
    </lineage>
</organism>
<name>A0A3N1CU17_9ACTN</name>
<dbReference type="InterPro" id="IPR000792">
    <property type="entry name" value="Tscrpt_reg_LuxR_C"/>
</dbReference>
<feature type="domain" description="HTH luxR-type" evidence="5">
    <location>
        <begin position="74"/>
        <end position="139"/>
    </location>
</feature>
<evidence type="ECO:0000256" key="4">
    <source>
        <dbReference type="SAM" id="MobiDB-lite"/>
    </source>
</evidence>
<evidence type="ECO:0000256" key="1">
    <source>
        <dbReference type="ARBA" id="ARBA00023015"/>
    </source>
</evidence>
<evidence type="ECO:0000256" key="2">
    <source>
        <dbReference type="ARBA" id="ARBA00023125"/>
    </source>
</evidence>
<dbReference type="Pfam" id="PF00196">
    <property type="entry name" value="GerE"/>
    <property type="match status" value="1"/>
</dbReference>
<keyword evidence="2" id="KW-0238">DNA-binding</keyword>
<dbReference type="InterPro" id="IPR036388">
    <property type="entry name" value="WH-like_DNA-bd_sf"/>
</dbReference>
<dbReference type="RefSeq" id="WP_123664377.1">
    <property type="nucleotide sequence ID" value="NZ_RJKE01000001.1"/>
</dbReference>
<sequence>MFEALPGLHYLHARGRHHLATGRRHAALADFAACGDLMASWRLDVSASLGWREGAAEALTGLGRVDEAAALLRGSADPDLLSAAERRVVRLARAGHGNREIAERLFLTVSTVEQHLTRVYRKLGVRGRAGLPEIPEDGLCGDSGHPSSRPSAASSSAGR</sequence>
<dbReference type="PROSITE" id="PS00622">
    <property type="entry name" value="HTH_LUXR_1"/>
    <property type="match status" value="1"/>
</dbReference>
<keyword evidence="7" id="KW-1185">Reference proteome</keyword>
<dbReference type="GO" id="GO:0003677">
    <property type="term" value="F:DNA binding"/>
    <property type="evidence" value="ECO:0007669"/>
    <property type="project" value="UniProtKB-KW"/>
</dbReference>
<dbReference type="PROSITE" id="PS50043">
    <property type="entry name" value="HTH_LUXR_2"/>
    <property type="match status" value="1"/>
</dbReference>
<dbReference type="Gene3D" id="1.10.10.10">
    <property type="entry name" value="Winged helix-like DNA-binding domain superfamily/Winged helix DNA-binding domain"/>
    <property type="match status" value="1"/>
</dbReference>
<dbReference type="SMART" id="SM00421">
    <property type="entry name" value="HTH_LUXR"/>
    <property type="match status" value="1"/>
</dbReference>
<keyword evidence="3" id="KW-0804">Transcription</keyword>